<proteinExistence type="predicted"/>
<keyword evidence="3" id="KW-1185">Reference proteome</keyword>
<sequence length="184" mass="20839">MAKRIVKKWTEVEDKVLREHYSSSTKLEILALLPGRSDAAIGCRACAFGLKKDPAVRSEQSRAAFADTCARLGRMPGRCDRPIGATHRKGRYTLIKIAQPDVWKPLHIHTWEIAHGPVPEGMQVSARDGNPRNVSPDNLCLRTLGEIHLRTHSRYRGLPEEVLDVLHLQNEIRKTIKRKRGNEK</sequence>
<dbReference type="GO" id="GO:0004519">
    <property type="term" value="F:endonuclease activity"/>
    <property type="evidence" value="ECO:0007669"/>
    <property type="project" value="UniProtKB-KW"/>
</dbReference>
<dbReference type="Proteomes" id="UP000805841">
    <property type="component" value="Unassembled WGS sequence"/>
</dbReference>
<protein>
    <submittedName>
        <fullName evidence="2">HNH endonuclease</fullName>
    </submittedName>
</protein>
<name>A0ABR7Z6K3_9PSED</name>
<keyword evidence="2" id="KW-0378">Hydrolase</keyword>
<evidence type="ECO:0000313" key="2">
    <source>
        <dbReference type="EMBL" id="MBD1601151.1"/>
    </source>
</evidence>
<dbReference type="InterPro" id="IPR003615">
    <property type="entry name" value="HNH_nuc"/>
</dbReference>
<comment type="caution">
    <text evidence="2">The sequence shown here is derived from an EMBL/GenBank/DDBJ whole genome shotgun (WGS) entry which is preliminary data.</text>
</comment>
<dbReference type="Pfam" id="PF13392">
    <property type="entry name" value="HNH_3"/>
    <property type="match status" value="1"/>
</dbReference>
<dbReference type="InterPro" id="IPR044925">
    <property type="entry name" value="His-Me_finger_sf"/>
</dbReference>
<dbReference type="RefSeq" id="WP_190424127.1">
    <property type="nucleotide sequence ID" value="NZ_JAAOCA010000030.1"/>
</dbReference>
<keyword evidence="2" id="KW-0255">Endonuclease</keyword>
<keyword evidence="2" id="KW-0540">Nuclease</keyword>
<organism evidence="2 3">
    <name type="scientific">Pseudomonas typographi</name>
    <dbReference type="NCBI Taxonomy" id="2715964"/>
    <lineage>
        <taxon>Bacteria</taxon>
        <taxon>Pseudomonadati</taxon>
        <taxon>Pseudomonadota</taxon>
        <taxon>Gammaproteobacteria</taxon>
        <taxon>Pseudomonadales</taxon>
        <taxon>Pseudomonadaceae</taxon>
        <taxon>Pseudomonas</taxon>
    </lineage>
</organism>
<accession>A0ABR7Z6K3</accession>
<evidence type="ECO:0000259" key="1">
    <source>
        <dbReference type="Pfam" id="PF13392"/>
    </source>
</evidence>
<reference evidence="2 3" key="1">
    <citation type="journal article" date="2020" name="Insects">
        <title>Bacteria Belonging to Pseudomonas typographi sp. nov. from the Bark Beetle Ips typographus Have Genomic Potential to Aid in the Host Ecology.</title>
        <authorList>
            <person name="Peral-Aranega E."/>
            <person name="Saati-Santamaria Z."/>
            <person name="Kolarik M."/>
            <person name="Rivas R."/>
            <person name="Garcia-Fraile P."/>
        </authorList>
    </citation>
    <scope>NUCLEOTIDE SEQUENCE [LARGE SCALE GENOMIC DNA]</scope>
    <source>
        <strain evidence="2 3">CA3A</strain>
    </source>
</reference>
<gene>
    <name evidence="2" type="ORF">HAQ05_20950</name>
</gene>
<dbReference type="SUPFAM" id="SSF54060">
    <property type="entry name" value="His-Me finger endonucleases"/>
    <property type="match status" value="1"/>
</dbReference>
<feature type="domain" description="HNH nuclease" evidence="1">
    <location>
        <begin position="105"/>
        <end position="143"/>
    </location>
</feature>
<dbReference type="EMBL" id="JAAOCA010000030">
    <property type="protein sequence ID" value="MBD1601151.1"/>
    <property type="molecule type" value="Genomic_DNA"/>
</dbReference>
<evidence type="ECO:0000313" key="3">
    <source>
        <dbReference type="Proteomes" id="UP000805841"/>
    </source>
</evidence>